<evidence type="ECO:0000259" key="7">
    <source>
        <dbReference type="Pfam" id="PF14748"/>
    </source>
</evidence>
<comment type="catalytic activity">
    <reaction evidence="4">
        <text>L-proline + NAD(+) = (S)-1-pyrroline-5-carboxylate + NADH + 2 H(+)</text>
        <dbReference type="Rhea" id="RHEA:14105"/>
        <dbReference type="ChEBI" id="CHEBI:15378"/>
        <dbReference type="ChEBI" id="CHEBI:17388"/>
        <dbReference type="ChEBI" id="CHEBI:57540"/>
        <dbReference type="ChEBI" id="CHEBI:57945"/>
        <dbReference type="ChEBI" id="CHEBI:60039"/>
        <dbReference type="EC" id="1.5.1.2"/>
    </reaction>
</comment>
<dbReference type="Proteomes" id="UP001525968">
    <property type="component" value="Unassembled WGS sequence"/>
</dbReference>
<organism evidence="8 9">
    <name type="scientific">Acidovorax bellezanensis</name>
    <dbReference type="NCBI Taxonomy" id="2976702"/>
    <lineage>
        <taxon>Bacteria</taxon>
        <taxon>Pseudomonadati</taxon>
        <taxon>Pseudomonadota</taxon>
        <taxon>Betaproteobacteria</taxon>
        <taxon>Burkholderiales</taxon>
        <taxon>Comamonadaceae</taxon>
        <taxon>Acidovorax</taxon>
    </lineage>
</organism>
<dbReference type="Gene3D" id="3.40.50.720">
    <property type="entry name" value="NAD(P)-binding Rossmann-like Domain"/>
    <property type="match status" value="1"/>
</dbReference>
<dbReference type="InterPro" id="IPR008927">
    <property type="entry name" value="6-PGluconate_DH-like_C_sf"/>
</dbReference>
<dbReference type="RefSeq" id="WP_261500455.1">
    <property type="nucleotide sequence ID" value="NZ_JAODYH010000004.1"/>
</dbReference>
<keyword evidence="3 4" id="KW-0560">Oxidoreductase</keyword>
<dbReference type="NCBIfam" id="TIGR00112">
    <property type="entry name" value="proC"/>
    <property type="match status" value="1"/>
</dbReference>
<evidence type="ECO:0000256" key="4">
    <source>
        <dbReference type="HAMAP-Rule" id="MF_01925"/>
    </source>
</evidence>
<dbReference type="InterPro" id="IPR000304">
    <property type="entry name" value="Pyrroline-COOH_reductase"/>
</dbReference>
<reference evidence="8 9" key="1">
    <citation type="submission" date="2022-09" db="EMBL/GenBank/DDBJ databases">
        <title>Draft genome of isolate Be4.</title>
        <authorList>
            <person name="Sanchez-Castro I."/>
            <person name="Martinez-Rodriguez P."/>
            <person name="Descostes M."/>
            <person name="Merroun M."/>
        </authorList>
    </citation>
    <scope>NUCLEOTIDE SEQUENCE [LARGE SCALE GENOMIC DNA]</scope>
    <source>
        <strain evidence="8 9">Be4</strain>
    </source>
</reference>
<dbReference type="InterPro" id="IPR036291">
    <property type="entry name" value="NAD(P)-bd_dom_sf"/>
</dbReference>
<evidence type="ECO:0000256" key="3">
    <source>
        <dbReference type="ARBA" id="ARBA00023002"/>
    </source>
</evidence>
<dbReference type="SUPFAM" id="SSF48179">
    <property type="entry name" value="6-phosphogluconate dehydrogenase C-terminal domain-like"/>
    <property type="match status" value="1"/>
</dbReference>
<name>A0ABT2PL88_9BURK</name>
<dbReference type="SUPFAM" id="SSF51735">
    <property type="entry name" value="NAD(P)-binding Rossmann-fold domains"/>
    <property type="match status" value="1"/>
</dbReference>
<dbReference type="EC" id="1.5.1.2" evidence="4 5"/>
<dbReference type="EMBL" id="JAODYH010000004">
    <property type="protein sequence ID" value="MCT9811245.1"/>
    <property type="molecule type" value="Genomic_DNA"/>
</dbReference>
<dbReference type="PANTHER" id="PTHR11645">
    <property type="entry name" value="PYRROLINE-5-CARBOXYLATE REDUCTASE"/>
    <property type="match status" value="1"/>
</dbReference>
<dbReference type="HAMAP" id="MF_01925">
    <property type="entry name" value="P5C_reductase"/>
    <property type="match status" value="1"/>
</dbReference>
<comment type="caution">
    <text evidence="8">The sequence shown here is derived from an EMBL/GenBank/DDBJ whole genome shotgun (WGS) entry which is preliminary data.</text>
</comment>
<dbReference type="InterPro" id="IPR029036">
    <property type="entry name" value="P5CR_dimer"/>
</dbReference>
<keyword evidence="4" id="KW-0963">Cytoplasm</keyword>
<evidence type="ECO:0000313" key="9">
    <source>
        <dbReference type="Proteomes" id="UP001525968"/>
    </source>
</evidence>
<accession>A0ABT2PL88</accession>
<dbReference type="Gene3D" id="1.10.3730.10">
    <property type="entry name" value="ProC C-terminal domain-like"/>
    <property type="match status" value="1"/>
</dbReference>
<keyword evidence="4" id="KW-0641">Proline biosynthesis</keyword>
<keyword evidence="9" id="KW-1185">Reference proteome</keyword>
<comment type="catalytic activity">
    <reaction evidence="4">
        <text>L-proline + NADP(+) = (S)-1-pyrroline-5-carboxylate + NADPH + 2 H(+)</text>
        <dbReference type="Rhea" id="RHEA:14109"/>
        <dbReference type="ChEBI" id="CHEBI:15378"/>
        <dbReference type="ChEBI" id="CHEBI:17388"/>
        <dbReference type="ChEBI" id="CHEBI:57783"/>
        <dbReference type="ChEBI" id="CHEBI:58349"/>
        <dbReference type="ChEBI" id="CHEBI:60039"/>
        <dbReference type="EC" id="1.5.1.2"/>
    </reaction>
</comment>
<feature type="domain" description="Pyrroline-5-carboxylate reductase dimerisation" evidence="7">
    <location>
        <begin position="169"/>
        <end position="270"/>
    </location>
</feature>
<comment type="function">
    <text evidence="4">Catalyzes the reduction of 1-pyrroline-5-carboxylate (PCA) to L-proline.</text>
</comment>
<dbReference type="PIRSF" id="PIRSF000193">
    <property type="entry name" value="Pyrrol-5-carb_rd"/>
    <property type="match status" value="1"/>
</dbReference>
<comment type="pathway">
    <text evidence="4">Amino-acid biosynthesis; L-proline biosynthesis; L-proline from L-glutamate 5-semialdehyde: step 1/1.</text>
</comment>
<proteinExistence type="inferred from homology"/>
<keyword evidence="2 4" id="KW-0521">NADP</keyword>
<sequence>MSAPLTAKSHPRLAFIGGGQMASAMVAGLLRAGQDPASILVVEPTPAQRAHLEQTLQVSTAACADARLSAADVVVWAVKPQVLRQAADAARAHLGAALHVSIAAGLSLQTLSDWLHSQRVVRAMPNTAALVGAGVTGMAAAEGVSAADRQLAASVLAATGHCFWVDSDERIDAVTAVSGSGPAYVFHFLEAFQAAAQTLGFDTEAARELVLRTAAGAVAQAQLGEPFGMLRARVTSPQGTTAAALNCLDAQGTPQAMQAAVRAAYERAAALSLELSGQTA</sequence>
<protein>
    <recommendedName>
        <fullName evidence="4 5">Pyrroline-5-carboxylate reductase</fullName>
        <shortName evidence="4">P5C reductase</shortName>
        <shortName evidence="4">P5CR</shortName>
        <ecNumber evidence="4 5">1.5.1.2</ecNumber>
    </recommendedName>
    <alternativeName>
        <fullName evidence="4">PCA reductase</fullName>
    </alternativeName>
</protein>
<feature type="domain" description="Pyrroline-5-carboxylate reductase catalytic N-terminal" evidence="6">
    <location>
        <begin position="12"/>
        <end position="105"/>
    </location>
</feature>
<comment type="similarity">
    <text evidence="1 4">Belongs to the pyrroline-5-carboxylate reductase family.</text>
</comment>
<evidence type="ECO:0000313" key="8">
    <source>
        <dbReference type="EMBL" id="MCT9811245.1"/>
    </source>
</evidence>
<dbReference type="PANTHER" id="PTHR11645:SF0">
    <property type="entry name" value="PYRROLINE-5-CARBOXYLATE REDUCTASE 3"/>
    <property type="match status" value="1"/>
</dbReference>
<evidence type="ECO:0000256" key="5">
    <source>
        <dbReference type="NCBIfam" id="TIGR00112"/>
    </source>
</evidence>
<keyword evidence="4" id="KW-0028">Amino-acid biosynthesis</keyword>
<evidence type="ECO:0000256" key="2">
    <source>
        <dbReference type="ARBA" id="ARBA00022857"/>
    </source>
</evidence>
<comment type="subcellular location">
    <subcellularLocation>
        <location evidence="4">Cytoplasm</location>
    </subcellularLocation>
</comment>
<dbReference type="GO" id="GO:0004735">
    <property type="term" value="F:pyrroline-5-carboxylate reductase activity"/>
    <property type="evidence" value="ECO:0007669"/>
    <property type="project" value="UniProtKB-EC"/>
</dbReference>
<evidence type="ECO:0000259" key="6">
    <source>
        <dbReference type="Pfam" id="PF03807"/>
    </source>
</evidence>
<gene>
    <name evidence="4 8" type="primary">proC</name>
    <name evidence="8" type="ORF">N0K08_11410</name>
</gene>
<dbReference type="Pfam" id="PF03807">
    <property type="entry name" value="F420_oxidored"/>
    <property type="match status" value="1"/>
</dbReference>
<dbReference type="Pfam" id="PF14748">
    <property type="entry name" value="P5CR_dimer"/>
    <property type="match status" value="1"/>
</dbReference>
<evidence type="ECO:0000256" key="1">
    <source>
        <dbReference type="ARBA" id="ARBA00005525"/>
    </source>
</evidence>
<dbReference type="InterPro" id="IPR028939">
    <property type="entry name" value="P5C_Rdtase_cat_N"/>
</dbReference>